<proteinExistence type="predicted"/>
<accession>C9L9V2</accession>
<dbReference type="eggNOG" id="ENOG502ZKE1">
    <property type="taxonomic scope" value="Bacteria"/>
</dbReference>
<dbReference type="AlphaFoldDB" id="C9L9V2"/>
<comment type="caution">
    <text evidence="1">The sequence shown here is derived from an EMBL/GenBank/DDBJ whole genome shotgun (WGS) entry which is preliminary data.</text>
</comment>
<organism evidence="1 2">
    <name type="scientific">Blautia hansenii DSM 20583</name>
    <dbReference type="NCBI Taxonomy" id="537007"/>
    <lineage>
        <taxon>Bacteria</taxon>
        <taxon>Bacillati</taxon>
        <taxon>Bacillota</taxon>
        <taxon>Clostridia</taxon>
        <taxon>Lachnospirales</taxon>
        <taxon>Lachnospiraceae</taxon>
        <taxon>Blautia</taxon>
    </lineage>
</organism>
<evidence type="ECO:0000313" key="2">
    <source>
        <dbReference type="Proteomes" id="UP000003755"/>
    </source>
</evidence>
<name>C9L9V2_BLAHA</name>
<dbReference type="Proteomes" id="UP000003755">
    <property type="component" value="Unassembled WGS sequence"/>
</dbReference>
<evidence type="ECO:0000313" key="1">
    <source>
        <dbReference type="EMBL" id="EEX21089.1"/>
    </source>
</evidence>
<sequence>MEECMSNLGLYQKMTTWAKKVGGPVQLFGIVAVGGYCVLRTVEAGGKTIVKTVKKHMDSSVKNSTDIFTIHSDGITNDGIRFEVRDKFRILEIADEGALIEKINDENNPYFVSISFLKSISDYES</sequence>
<dbReference type="HOGENOM" id="CLU_2046675_0_0_9"/>
<dbReference type="STRING" id="537007.BLAHAN_06192"/>
<protein>
    <submittedName>
        <fullName evidence="1">Uncharacterized protein</fullName>
    </submittedName>
</protein>
<reference evidence="1" key="1">
    <citation type="submission" date="2009-09" db="EMBL/GenBank/DDBJ databases">
        <authorList>
            <person name="Weinstock G."/>
            <person name="Sodergren E."/>
            <person name="Clifton S."/>
            <person name="Fulton L."/>
            <person name="Fulton B."/>
            <person name="Courtney L."/>
            <person name="Fronick C."/>
            <person name="Harrison M."/>
            <person name="Strong C."/>
            <person name="Farmer C."/>
            <person name="Delahaunty K."/>
            <person name="Markovic C."/>
            <person name="Hall O."/>
            <person name="Minx P."/>
            <person name="Tomlinson C."/>
            <person name="Mitreva M."/>
            <person name="Nelson J."/>
            <person name="Hou S."/>
            <person name="Wollam A."/>
            <person name="Pepin K.H."/>
            <person name="Johnson M."/>
            <person name="Bhonagiri V."/>
            <person name="Nash W.E."/>
            <person name="Warren W."/>
            <person name="Chinwalla A."/>
            <person name="Mardis E.R."/>
            <person name="Wilson R.K."/>
        </authorList>
    </citation>
    <scope>NUCLEOTIDE SEQUENCE [LARGE SCALE GENOMIC DNA]</scope>
    <source>
        <strain evidence="1">DSM 20583</strain>
    </source>
</reference>
<gene>
    <name evidence="1" type="ORF">BLAHAN_06192</name>
</gene>
<keyword evidence="2" id="KW-1185">Reference proteome</keyword>
<dbReference type="EMBL" id="ABYU02000029">
    <property type="protein sequence ID" value="EEX21089.1"/>
    <property type="molecule type" value="Genomic_DNA"/>
</dbReference>